<evidence type="ECO:0000313" key="2">
    <source>
        <dbReference type="Proteomes" id="UP000054359"/>
    </source>
</evidence>
<keyword evidence="2" id="KW-1185">Reference proteome</keyword>
<dbReference type="AlphaFoldDB" id="A0A087T646"/>
<evidence type="ECO:0000313" key="1">
    <source>
        <dbReference type="EMBL" id="KFM60585.1"/>
    </source>
</evidence>
<organism evidence="1 2">
    <name type="scientific">Stegodyphus mimosarum</name>
    <name type="common">African social velvet spider</name>
    <dbReference type="NCBI Taxonomy" id="407821"/>
    <lineage>
        <taxon>Eukaryota</taxon>
        <taxon>Metazoa</taxon>
        <taxon>Ecdysozoa</taxon>
        <taxon>Arthropoda</taxon>
        <taxon>Chelicerata</taxon>
        <taxon>Arachnida</taxon>
        <taxon>Araneae</taxon>
        <taxon>Araneomorphae</taxon>
        <taxon>Entelegynae</taxon>
        <taxon>Eresoidea</taxon>
        <taxon>Eresidae</taxon>
        <taxon>Stegodyphus</taxon>
    </lineage>
</organism>
<dbReference type="EMBL" id="KK113608">
    <property type="protein sequence ID" value="KFM60585.1"/>
    <property type="molecule type" value="Genomic_DNA"/>
</dbReference>
<name>A0A087T646_STEMI</name>
<dbReference type="Proteomes" id="UP000054359">
    <property type="component" value="Unassembled WGS sequence"/>
</dbReference>
<accession>A0A087T646</accession>
<protein>
    <submittedName>
        <fullName evidence="1">Uncharacterized protein</fullName>
    </submittedName>
</protein>
<dbReference type="OrthoDB" id="8040188at2759"/>
<sequence>MLSTTHRTAETPLQTQIRLGEQVERQAAFRAAETPLQTQIRLKEQDERQTTLRAIETPLQIQIRLEEQAQQQAVIRARDTLEQLQARRIVHAEMQTERWGDFMHNNWSVFHDSGLQYDPSIDYHTYPLIVIGEQEEPLKTLYLYDTNESKRFLSKIRKYNSCFEMTSFGVEKAIRMPVFLATYTVQGQICH</sequence>
<feature type="non-terminal residue" evidence="1">
    <location>
        <position position="191"/>
    </location>
</feature>
<gene>
    <name evidence="1" type="ORF">X975_02424</name>
</gene>
<proteinExistence type="predicted"/>
<reference evidence="1 2" key="1">
    <citation type="submission" date="2013-11" db="EMBL/GenBank/DDBJ databases">
        <title>Genome sequencing of Stegodyphus mimosarum.</title>
        <authorList>
            <person name="Bechsgaard J."/>
        </authorList>
    </citation>
    <scope>NUCLEOTIDE SEQUENCE [LARGE SCALE GENOMIC DNA]</scope>
</reference>